<dbReference type="Proteomes" id="UP000053599">
    <property type="component" value="Unassembled WGS sequence"/>
</dbReference>
<accession>A0A0D1WD84</accession>
<dbReference type="CDD" id="cd14686">
    <property type="entry name" value="bZIP"/>
    <property type="match status" value="1"/>
</dbReference>
<reference evidence="1 2" key="1">
    <citation type="submission" date="2015-01" db="EMBL/GenBank/DDBJ databases">
        <title>The Genome Sequence of Exophiala sideris CBS121828.</title>
        <authorList>
            <consortium name="The Broad Institute Genomics Platform"/>
            <person name="Cuomo C."/>
            <person name="de Hoog S."/>
            <person name="Gorbushina A."/>
            <person name="Stielow B."/>
            <person name="Teixiera M."/>
            <person name="Abouelleil A."/>
            <person name="Chapman S.B."/>
            <person name="Priest M."/>
            <person name="Young S.K."/>
            <person name="Wortman J."/>
            <person name="Nusbaum C."/>
            <person name="Birren B."/>
        </authorList>
    </citation>
    <scope>NUCLEOTIDE SEQUENCE [LARGE SCALE GENOMIC DNA]</scope>
    <source>
        <strain evidence="1 2">CBS 121828</strain>
    </source>
</reference>
<dbReference type="PANTHER" id="PTHR38116:SF8">
    <property type="entry name" value="BZIP DOMAIN-CONTAINING PROTEIN"/>
    <property type="match status" value="1"/>
</dbReference>
<evidence type="ECO:0000313" key="2">
    <source>
        <dbReference type="Proteomes" id="UP000053599"/>
    </source>
</evidence>
<dbReference type="EMBL" id="KN846951">
    <property type="protein sequence ID" value="KIV86705.1"/>
    <property type="molecule type" value="Genomic_DNA"/>
</dbReference>
<gene>
    <name evidence="1" type="ORF">PV11_02303</name>
</gene>
<dbReference type="OrthoDB" id="5973539at2759"/>
<dbReference type="PANTHER" id="PTHR38116">
    <property type="entry name" value="CHROMOSOME 7, WHOLE GENOME SHOTGUN SEQUENCE"/>
    <property type="match status" value="1"/>
</dbReference>
<dbReference type="InterPro" id="IPR021833">
    <property type="entry name" value="DUF3425"/>
</dbReference>
<organism evidence="1 2">
    <name type="scientific">Exophiala sideris</name>
    <dbReference type="NCBI Taxonomy" id="1016849"/>
    <lineage>
        <taxon>Eukaryota</taxon>
        <taxon>Fungi</taxon>
        <taxon>Dikarya</taxon>
        <taxon>Ascomycota</taxon>
        <taxon>Pezizomycotina</taxon>
        <taxon>Eurotiomycetes</taxon>
        <taxon>Chaetothyriomycetidae</taxon>
        <taxon>Chaetothyriales</taxon>
        <taxon>Herpotrichiellaceae</taxon>
        <taxon>Exophiala</taxon>
    </lineage>
</organism>
<sequence length="461" mass="51907">MGSYELCIDDFASNFGKAMPIPNITVMPETREKESAIYKRKLTDARREQNRRSQRIWREKQKQLRDEEIKTKVHEELKRITAQSTPEDLPPIQVISNDEEASQINAPPTHDICLPDPILPSLTALYYFVPPDMDVEDMRCTWAVPADTGLKMYIPPPTKAPLILSPPSVSGSGYGNLSPNTSTPFSLYSRSATSQTRAWASTSSLPSPYINNLSLVGESCFAATLSIATTLGITRASYVNDHPSPFAASSTLDLHTMPSDLRPTAYQLILPHPCYLDCIPFPHFRSMAIYLSSLARLDHCALFLDIMHDGLVCWGRERANGAYGRSMRDGVAWNRRSWEVKRWFWRKWGWIAAMSVEDIDAGVDVPHAHDDVEVEVDDEDGMLSGSQWWWALQDDEEGRPPAHVQGGQSVAPEAAVEEELGSYLSRRRICNVGIRQTNEKHMLYQWDGVKGNVRTQPFDLP</sequence>
<dbReference type="AlphaFoldDB" id="A0A0D1WD84"/>
<protein>
    <recommendedName>
        <fullName evidence="3">BZIP domain-containing protein</fullName>
    </recommendedName>
</protein>
<dbReference type="Pfam" id="PF11905">
    <property type="entry name" value="DUF3425"/>
    <property type="match status" value="1"/>
</dbReference>
<evidence type="ECO:0008006" key="3">
    <source>
        <dbReference type="Google" id="ProtNLM"/>
    </source>
</evidence>
<proteinExistence type="predicted"/>
<dbReference type="HOGENOM" id="CLU_605490_0_0_1"/>
<evidence type="ECO:0000313" key="1">
    <source>
        <dbReference type="EMBL" id="KIV86705.1"/>
    </source>
</evidence>
<name>A0A0D1WD84_9EURO</name>